<evidence type="ECO:0000313" key="1">
    <source>
        <dbReference type="EMBL" id="KAJ1347510.1"/>
    </source>
</evidence>
<reference evidence="1" key="1">
    <citation type="submission" date="2021-06" db="EMBL/GenBank/DDBJ databases">
        <title>Parelaphostrongylus tenuis whole genome reference sequence.</title>
        <authorList>
            <person name="Garwood T.J."/>
            <person name="Larsen P.A."/>
            <person name="Fountain-Jones N.M."/>
            <person name="Garbe J.R."/>
            <person name="Macchietto M.G."/>
            <person name="Kania S.A."/>
            <person name="Gerhold R.W."/>
            <person name="Richards J.E."/>
            <person name="Wolf T.M."/>
        </authorList>
    </citation>
    <scope>NUCLEOTIDE SEQUENCE</scope>
    <source>
        <strain evidence="1">MNPRO001-30</strain>
        <tissue evidence="1">Meninges</tissue>
    </source>
</reference>
<keyword evidence="2" id="KW-1185">Reference proteome</keyword>
<proteinExistence type="predicted"/>
<name>A0AAD5LXZ3_PARTN</name>
<dbReference type="AlphaFoldDB" id="A0AAD5LXZ3"/>
<comment type="caution">
    <text evidence="1">The sequence shown here is derived from an EMBL/GenBank/DDBJ whole genome shotgun (WGS) entry which is preliminary data.</text>
</comment>
<protein>
    <submittedName>
        <fullName evidence="1">Uncharacterized protein</fullName>
    </submittedName>
</protein>
<sequence length="108" mass="12350">MDGNPVSQRSKVQVRFQAIRPEIFEIYGCSSSLRWEDWNLRKAFRERGKDLLQALQASHFMSVYDDSPLVANALPLTQRVIDDYLRSAHYASRNLDPLLAEGSIPSPK</sequence>
<gene>
    <name evidence="1" type="ORF">KIN20_002581</name>
</gene>
<dbReference type="Proteomes" id="UP001196413">
    <property type="component" value="Unassembled WGS sequence"/>
</dbReference>
<accession>A0AAD5LXZ3</accession>
<evidence type="ECO:0000313" key="2">
    <source>
        <dbReference type="Proteomes" id="UP001196413"/>
    </source>
</evidence>
<dbReference type="EMBL" id="JAHQIW010000324">
    <property type="protein sequence ID" value="KAJ1347510.1"/>
    <property type="molecule type" value="Genomic_DNA"/>
</dbReference>
<organism evidence="1 2">
    <name type="scientific">Parelaphostrongylus tenuis</name>
    <name type="common">Meningeal worm</name>
    <dbReference type="NCBI Taxonomy" id="148309"/>
    <lineage>
        <taxon>Eukaryota</taxon>
        <taxon>Metazoa</taxon>
        <taxon>Ecdysozoa</taxon>
        <taxon>Nematoda</taxon>
        <taxon>Chromadorea</taxon>
        <taxon>Rhabditida</taxon>
        <taxon>Rhabditina</taxon>
        <taxon>Rhabditomorpha</taxon>
        <taxon>Strongyloidea</taxon>
        <taxon>Metastrongylidae</taxon>
        <taxon>Parelaphostrongylus</taxon>
    </lineage>
</organism>